<evidence type="ECO:0000313" key="2">
    <source>
        <dbReference type="Proteomes" id="UP000325116"/>
    </source>
</evidence>
<evidence type="ECO:0008006" key="3">
    <source>
        <dbReference type="Google" id="ProtNLM"/>
    </source>
</evidence>
<sequence>MKSIGEDFIKDNKLKNKLLLEFFEKLIKVKHEIKRIKKEIKEFPPQFNIFDSINLLNHENYNSNLFANFLDIKFKHNGNEIGFAKLFLKYLIEEFGWEFDLENIKIEDIKIKRELSTEERKRIDIFIGYKEKFAVIIENKIWAEDGYKQLENYYNHVKSQEYDKIYMIYLTPYEREPSENSLNKELYKKEGSELYGKFKNIKHEEIGNWIKDSILENEEFSFLNNEDKENNKKDYKLLKSALIQIINNELSISQGDKMTREKIKKILEENIFKDIKTVEDANEYINIFDKQVKPLLNEKIAEIEAIEREKRKAIIEKDIQPYLKFTKEVAKYLESKNYKEGKDYIKKEEDIINNMSDYGYPRHIQFFKLEGYEPMLESNFDNNSISYYFAIYTDDENIKIKNLKPKIENDIFDKFVENSGWILYYEIDLQKDNPQKIAQAMIDLYELLKKEIK</sequence>
<protein>
    <recommendedName>
        <fullName evidence="3">PD-(D/E)XK nuclease family protein</fullName>
    </recommendedName>
</protein>
<name>A0A5C8CEM4_9SPIR</name>
<comment type="caution">
    <text evidence="1">The sequence shown here is derived from an EMBL/GenBank/DDBJ whole genome shotgun (WGS) entry which is preliminary data.</text>
</comment>
<gene>
    <name evidence="1" type="ORF">EPJ80_06780</name>
</gene>
<evidence type="ECO:0000313" key="1">
    <source>
        <dbReference type="EMBL" id="TXJ11425.1"/>
    </source>
</evidence>
<dbReference type="AlphaFoldDB" id="A0A5C8CEM4"/>
<dbReference type="RefSeq" id="WP_147758406.1">
    <property type="nucleotide sequence ID" value="NZ_SAXT01000005.1"/>
</dbReference>
<accession>A0A5C8CEM4</accession>
<organism evidence="1 2">
    <name type="scientific">Brachyspira aalborgi</name>
    <dbReference type="NCBI Taxonomy" id="29522"/>
    <lineage>
        <taxon>Bacteria</taxon>
        <taxon>Pseudomonadati</taxon>
        <taxon>Spirochaetota</taxon>
        <taxon>Spirochaetia</taxon>
        <taxon>Brachyspirales</taxon>
        <taxon>Brachyspiraceae</taxon>
        <taxon>Brachyspira</taxon>
    </lineage>
</organism>
<dbReference type="Pfam" id="PF14281">
    <property type="entry name" value="PDDEXK_4"/>
    <property type="match status" value="1"/>
</dbReference>
<dbReference type="Proteomes" id="UP000325116">
    <property type="component" value="Unassembled WGS sequence"/>
</dbReference>
<dbReference type="InterPro" id="IPR029470">
    <property type="entry name" value="PDDEXK_4"/>
</dbReference>
<dbReference type="EMBL" id="SAXT01000005">
    <property type="protein sequence ID" value="TXJ11425.1"/>
    <property type="molecule type" value="Genomic_DNA"/>
</dbReference>
<proteinExistence type="predicted"/>
<reference evidence="1 2" key="1">
    <citation type="journal article" date="1992" name="Lakartidningen">
        <title>[Penicillin V and not amoxicillin is the first choice preparation in acute otitis].</title>
        <authorList>
            <person name="Kamme C."/>
            <person name="Lundgren K."/>
            <person name="Prellner K."/>
        </authorList>
    </citation>
    <scope>NUCLEOTIDE SEQUENCE [LARGE SCALE GENOMIC DNA]</scope>
    <source>
        <strain evidence="1 2">W1</strain>
    </source>
</reference>